<organism evidence="10 11">
    <name type="scientific">Clonorchis sinensis</name>
    <name type="common">Chinese liver fluke</name>
    <dbReference type="NCBI Taxonomy" id="79923"/>
    <lineage>
        <taxon>Eukaryota</taxon>
        <taxon>Metazoa</taxon>
        <taxon>Spiralia</taxon>
        <taxon>Lophotrochozoa</taxon>
        <taxon>Platyhelminthes</taxon>
        <taxon>Trematoda</taxon>
        <taxon>Digenea</taxon>
        <taxon>Opisthorchiida</taxon>
        <taxon>Opisthorchiata</taxon>
        <taxon>Opisthorchiidae</taxon>
        <taxon>Clonorchis</taxon>
    </lineage>
</organism>
<feature type="non-terminal residue" evidence="10">
    <location>
        <position position="1"/>
    </location>
</feature>
<keyword evidence="6" id="KW-0804">Transcription</keyword>
<keyword evidence="4" id="KW-0805">Transcription regulation</keyword>
<evidence type="ECO:0000256" key="3">
    <source>
        <dbReference type="ARBA" id="ARBA00022724"/>
    </source>
</evidence>
<comment type="subcellular location">
    <subcellularLocation>
        <location evidence="1">Nucleus</location>
    </subcellularLocation>
</comment>
<dbReference type="PRINTS" id="PR00027">
    <property type="entry name" value="PAIREDBOX"/>
</dbReference>
<dbReference type="GO" id="GO:0000981">
    <property type="term" value="F:DNA-binding transcription factor activity, RNA polymerase II-specific"/>
    <property type="evidence" value="ECO:0007669"/>
    <property type="project" value="TreeGrafter"/>
</dbReference>
<gene>
    <name evidence="10" type="ORF">CLF_102918</name>
</gene>
<dbReference type="GO" id="GO:0005634">
    <property type="term" value="C:nucleus"/>
    <property type="evidence" value="ECO:0007669"/>
    <property type="project" value="UniProtKB-SubCell"/>
</dbReference>
<dbReference type="PROSITE" id="PS00034">
    <property type="entry name" value="PAIRED_1"/>
    <property type="match status" value="1"/>
</dbReference>
<dbReference type="Gene3D" id="1.10.10.10">
    <property type="entry name" value="Winged helix-like DNA-binding domain superfamily/Winged helix DNA-binding domain"/>
    <property type="match status" value="1"/>
</dbReference>
<dbReference type="SUPFAM" id="SSF46689">
    <property type="entry name" value="Homeodomain-like"/>
    <property type="match status" value="1"/>
</dbReference>
<proteinExistence type="predicted"/>
<keyword evidence="5" id="KW-0238">DNA-binding</keyword>
<dbReference type="InterPro" id="IPR043182">
    <property type="entry name" value="PAIRED_DNA-bd_dom"/>
</dbReference>
<evidence type="ECO:0000256" key="4">
    <source>
        <dbReference type="ARBA" id="ARBA00023015"/>
    </source>
</evidence>
<feature type="domain" description="Paired" evidence="9">
    <location>
        <begin position="204"/>
        <end position="333"/>
    </location>
</feature>
<reference key="2">
    <citation type="submission" date="2011-10" db="EMBL/GenBank/DDBJ databases">
        <title>The genome and transcriptome sequence of Clonorchis sinensis provide insights into the carcinogenic liver fluke.</title>
        <authorList>
            <person name="Wang X."/>
            <person name="Huang Y."/>
            <person name="Chen W."/>
            <person name="Liu H."/>
            <person name="Guo L."/>
            <person name="Chen Y."/>
            <person name="Luo F."/>
            <person name="Zhou W."/>
            <person name="Sun J."/>
            <person name="Mao Q."/>
            <person name="Liang P."/>
            <person name="Zhou C."/>
            <person name="Tian Y."/>
            <person name="Men J."/>
            <person name="Lv X."/>
            <person name="Huang L."/>
            <person name="Zhou J."/>
            <person name="Hu Y."/>
            <person name="Li R."/>
            <person name="Zhang F."/>
            <person name="Lei H."/>
            <person name="Li X."/>
            <person name="Hu X."/>
            <person name="Liang C."/>
            <person name="Xu J."/>
            <person name="Wu Z."/>
            <person name="Yu X."/>
        </authorList>
    </citation>
    <scope>NUCLEOTIDE SEQUENCE</scope>
    <source>
        <strain>Henan</strain>
    </source>
</reference>
<evidence type="ECO:0000256" key="6">
    <source>
        <dbReference type="ARBA" id="ARBA00023163"/>
    </source>
</evidence>
<dbReference type="PANTHER" id="PTHR45636">
    <property type="entry name" value="PAIRED BOX PROTEIN PAX-6-RELATED-RELATED"/>
    <property type="match status" value="1"/>
</dbReference>
<sequence length="984" mass="110694">KRMDLLETHGVRSPFEAESEQSDKRLEKLMLHRNRWDRFSFDFAFKFSQHVVIPTERMRNSTSVKENGDMAWRNRWCYGLYRIRCHDGTPALCVKINSGRYSHCMHTVCCSNLALRLSPVQKTKIRLVSHIKACQEVRDMNSPIENRAPALSFMKGESRADAPSTKTHPPRPPCLGSVTVHNGSPGDQTQINPGNEYRSIIFEGQGRVNQLGGMFINGRPLPYETRLRIVQLANNGVRPCDISRQLKVSHGCVSKILQRYNETGSVSPGATGGARKSRSNIQADKISTTRRNEIECTGPTNRLQSKENHHSRQFRQNTSRKFSSSLSAQSTTSFEWPEEMSSRFTSAKEGQAEVGYVDTPGDVEETACIRSTRPSDQCTSGAIDLRTSYCLKSHTLEQLTKITEEDEFTVHHMEFQENSSPQGFANEETNLQIISSPSIECQGAGDFIHTSPLSTKFAYKEISSSAKHDAANTHNGEETRTIRCSKMEPKKFFNIIIPSPKPHFPEFSPQHEEEELAIIGAPGNHQNAKRQCYGEDVMQSEALGEGIKGHQEFQYPASLNYSVSRLKGDECAESRQNVVAETSASQLEVAMIEPQDEYSHEETSPADSRVVDPSLAASVGRRNRTTFSEKQKWPSNGHTIQIYKCVNTSPRVPIYQNARYSIQITISVRRCLNGSSFSGLNTQIVASELMSANWDGLSLSVYHSLMVEYWTVCGRLVLRNQFVVIIVAFLEDLFTQSVWFSNRRARWRKQLVMAQETGQQPAATVESPNIKSTLPPYKSPDAFQTWSGDRWPYWISRTPDKTRNTFSVHDLLPTGLIPLPRSPEPLPTISTLRPTQGSTDTQAPNFAQHPLFPKPRFTVPFVGMHVPFQPSHIDLGPFSANISHQDLQLSPAQYPHRISDSEKPSLSEFAKADNSVRTPLFDREDKSNLIKIQPTLSSTQWLMAQGFFTRMALAALQPLREREIQGVHETVKPNVPSALPRPPS</sequence>
<dbReference type="PROSITE" id="PS51057">
    <property type="entry name" value="PAIRED_2"/>
    <property type="match status" value="1"/>
</dbReference>
<keyword evidence="7" id="KW-0539">Nucleus</keyword>
<name>G7Y8S1_CLOSI</name>
<feature type="compositionally biased region" description="Low complexity" evidence="8">
    <location>
        <begin position="323"/>
        <end position="333"/>
    </location>
</feature>
<dbReference type="AlphaFoldDB" id="G7Y8S1"/>
<dbReference type="SMART" id="SM00351">
    <property type="entry name" value="PAX"/>
    <property type="match status" value="1"/>
</dbReference>
<evidence type="ECO:0000313" key="11">
    <source>
        <dbReference type="Proteomes" id="UP000008909"/>
    </source>
</evidence>
<dbReference type="EMBL" id="DF142952">
    <property type="protein sequence ID" value="GAA49356.1"/>
    <property type="molecule type" value="Genomic_DNA"/>
</dbReference>
<dbReference type="InterPro" id="IPR043565">
    <property type="entry name" value="PAX_fam"/>
</dbReference>
<dbReference type="InterPro" id="IPR009057">
    <property type="entry name" value="Homeodomain-like_sf"/>
</dbReference>
<evidence type="ECO:0000256" key="5">
    <source>
        <dbReference type="ARBA" id="ARBA00023125"/>
    </source>
</evidence>
<dbReference type="GO" id="GO:0000978">
    <property type="term" value="F:RNA polymerase II cis-regulatory region sequence-specific DNA binding"/>
    <property type="evidence" value="ECO:0007669"/>
    <property type="project" value="TreeGrafter"/>
</dbReference>
<evidence type="ECO:0000256" key="7">
    <source>
        <dbReference type="ARBA" id="ARBA00023242"/>
    </source>
</evidence>
<protein>
    <submittedName>
        <fullName evidence="10">Protein gooseberry-neuro</fullName>
    </submittedName>
</protein>
<evidence type="ECO:0000256" key="8">
    <source>
        <dbReference type="SAM" id="MobiDB-lite"/>
    </source>
</evidence>
<evidence type="ECO:0000256" key="2">
    <source>
        <dbReference type="ARBA" id="ARBA00022473"/>
    </source>
</evidence>
<evidence type="ECO:0000256" key="1">
    <source>
        <dbReference type="ARBA" id="ARBA00004123"/>
    </source>
</evidence>
<evidence type="ECO:0000259" key="9">
    <source>
        <dbReference type="PROSITE" id="PS51057"/>
    </source>
</evidence>
<dbReference type="PANTHER" id="PTHR45636:SF49">
    <property type="entry name" value="PAIRED BOX PROTEIN 3 HOMOLOG"/>
    <property type="match status" value="1"/>
</dbReference>
<keyword evidence="11" id="KW-1185">Reference proteome</keyword>
<keyword evidence="2" id="KW-0217">Developmental protein</keyword>
<dbReference type="Pfam" id="PF00292">
    <property type="entry name" value="PAX"/>
    <property type="match status" value="1"/>
</dbReference>
<accession>G7Y8S1</accession>
<dbReference type="Proteomes" id="UP000008909">
    <property type="component" value="Unassembled WGS sequence"/>
</dbReference>
<feature type="region of interest" description="Disordered" evidence="8">
    <location>
        <begin position="264"/>
        <end position="352"/>
    </location>
</feature>
<dbReference type="InterPro" id="IPR036388">
    <property type="entry name" value="WH-like_DNA-bd_sf"/>
</dbReference>
<dbReference type="InterPro" id="IPR001523">
    <property type="entry name" value="Paired_dom"/>
</dbReference>
<keyword evidence="3" id="KW-0563">Paired box</keyword>
<reference evidence="10" key="1">
    <citation type="journal article" date="2011" name="Genome Biol.">
        <title>The draft genome of the carcinogenic human liver fluke Clonorchis sinensis.</title>
        <authorList>
            <person name="Wang X."/>
            <person name="Chen W."/>
            <person name="Huang Y."/>
            <person name="Sun J."/>
            <person name="Men J."/>
            <person name="Liu H."/>
            <person name="Luo F."/>
            <person name="Guo L."/>
            <person name="Lv X."/>
            <person name="Deng C."/>
            <person name="Zhou C."/>
            <person name="Fan Y."/>
            <person name="Li X."/>
            <person name="Huang L."/>
            <person name="Hu Y."/>
            <person name="Liang C."/>
            <person name="Hu X."/>
            <person name="Xu J."/>
            <person name="Yu X."/>
        </authorList>
    </citation>
    <scope>NUCLEOTIDE SEQUENCE [LARGE SCALE GENOMIC DNA]</scope>
    <source>
        <strain evidence="10">Henan</strain>
    </source>
</reference>
<evidence type="ECO:0000313" key="10">
    <source>
        <dbReference type="EMBL" id="GAA49356.1"/>
    </source>
</evidence>